<dbReference type="SUPFAM" id="SSF53335">
    <property type="entry name" value="S-adenosyl-L-methionine-dependent methyltransferases"/>
    <property type="match status" value="1"/>
</dbReference>
<sequence length="1470" mass="169363">MNKNSTAYYDLLFEIAEPNNKALSYRIKELKRILQLIASDYTSEISIQFPSLYARLDFIYRKEKVYGNLKKNLGALRFHTKTEDALAKIDEGYFYGYLLTVGKFIEKLTAIPIPNWFNDIADKATYDTYEPPKAKAHYSALVVYVWDKTSSHIIVDTDDGNQFKIPLQDDYLLKEYADTLGIIQIGDKLSLLEVKIDENDNCLPLHIVYQPDYLIDISAVAECFQNIGGNEIAPWQLFFIKRMIEVEASSALLKGNVSNYFMDELVYAPRDNQPLFNNLIKETFKNSPFQYTVLFKDDQELKGFVQKTREQFDNLKRVVQIDFESDGVEINKDSTVLEPAFINEKIGLQGRLDVLDKSNQAAKIIELKSGRLPWPPNDTAKVSDNHAAQARMYRMMLRQVYNMPDNNIEAAICYSSATTEGENIRWVPKYVDFDKRILNTRNLIVSKERAIVSAENNDAIRQFFNDLGFEKLGIELHPNLGWFRRDFDTIQDAIRKLNNDELQYFLAFYQFVAQELMLSKIGDGKYSKGHAALWNKEDIGENDESDTIEPLKVEENYSDDEKNPRLILKHTAFLDTDSFNFRRGDICVLYQKVEHDAIVTQGQIFKCSISKEIDNDGCMEVVFRYKQNAVAKDKIFNNDKPWCIEHDSLDHSFHSMFKSLLKFIKTDRSKRDLILGKKAPEKFDCELKEYVTEDENKNPESRQEQNKILSEALSAKDYYLLIGPPGTGKTSIMLKHLVRQLHSSIEGNILVLAYTNSAVDEICESINNAIINFEDQNDGRINFGRTDRNFIRIGSRLGTATEHHHNLLDGIAEGCSNRAELVEVLSKHRVFVSTVSSIINKTELFKIKKFDTVIIDEASQILEPQLVGLLGRFKKFILIGDHKQLPAVSLQSQEQAKRFDSSLKSIGIGDLRESYFERMLRLSKDKGWKHASNMLSFQGRMHKSVATFPNHCFYGNKLKIAGLRHQTGALPFRTFENDIQKYLGNRRLLYIPSKVTESSNRKTNEFEAQTTAKVVQQIIDLYNNNEGTLLTDKNELREVKYQSQKTIGIITPYRNQIALIKKELEKAEIPNWEGIAVDTVERYQGSQKDIIILNLCVNSLAQLEFLSANTTVDSDTGELVDRKLNVALTRAKEQLILIGNPYYISNVSIYYKLIQFIKSRGGLIEEGVDGFLSGDISFNEELDLKKTSTEEEVQLPDASFNLVFNELVLNPIKDRSPNYPKGILGYDNEYNRTTVIGYGRANFDEVIITHEPKDRTLLYCYYNMRKHYFSQLAIFKSFDELFQNELQNNSKKIVFIDWGCGPCTAGIALQSYLNTAQENAMIEYFGIDISTAMLEKAESFLQSSMFGANFNYNLVTNFSDIEEAQFEDMLSQTKLCIFNFSYFFGNINSEQAKLLADFINQLVERFPLNKYSILFQNSAMEKRNHSYNVFKRTLKTYNSKLSRREVVRYKNNEMSRYEKDEKVYFELLEL</sequence>
<dbReference type="SMART" id="SM00487">
    <property type="entry name" value="DEXDc"/>
    <property type="match status" value="1"/>
</dbReference>
<dbReference type="PROSITE" id="PS51192">
    <property type="entry name" value="HELICASE_ATP_BIND_1"/>
    <property type="match status" value="1"/>
</dbReference>
<dbReference type="Gene3D" id="3.40.50.300">
    <property type="entry name" value="P-loop containing nucleotide triphosphate hydrolases"/>
    <property type="match status" value="2"/>
</dbReference>
<evidence type="ECO:0000313" key="3">
    <source>
        <dbReference type="Proteomes" id="UP001497527"/>
    </source>
</evidence>
<feature type="domain" description="Helicase ATP-binding" evidence="1">
    <location>
        <begin position="710"/>
        <end position="869"/>
    </location>
</feature>
<keyword evidence="3" id="KW-1185">Reference proteome</keyword>
<dbReference type="PANTHER" id="PTHR10887:SF495">
    <property type="entry name" value="HELICASE SENATAXIN ISOFORM X1-RELATED"/>
    <property type="match status" value="1"/>
</dbReference>
<dbReference type="RefSeq" id="WP_348714954.1">
    <property type="nucleotide sequence ID" value="NZ_CAXJIO010000010.1"/>
</dbReference>
<dbReference type="Gene3D" id="3.90.320.10">
    <property type="match status" value="1"/>
</dbReference>
<dbReference type="GO" id="GO:0008168">
    <property type="term" value="F:methyltransferase activity"/>
    <property type="evidence" value="ECO:0007669"/>
    <property type="project" value="UniProtKB-KW"/>
</dbReference>
<dbReference type="CDD" id="cd18808">
    <property type="entry name" value="SF1_C_Upf1"/>
    <property type="match status" value="1"/>
</dbReference>
<dbReference type="Pfam" id="PF13847">
    <property type="entry name" value="Methyltransf_31"/>
    <property type="match status" value="1"/>
</dbReference>
<proteinExistence type="predicted"/>
<dbReference type="EMBL" id="CAXJIO010000010">
    <property type="protein sequence ID" value="CAL2101860.1"/>
    <property type="molecule type" value="Genomic_DNA"/>
</dbReference>
<gene>
    <name evidence="2" type="ORF">T190423A01A_10423</name>
</gene>
<dbReference type="InterPro" id="IPR038726">
    <property type="entry name" value="PDDEXK_AddAB-type"/>
</dbReference>
<dbReference type="InterPro" id="IPR041679">
    <property type="entry name" value="DNA2/NAM7-like_C"/>
</dbReference>
<keyword evidence="2" id="KW-0808">Transferase</keyword>
<dbReference type="Pfam" id="PF12705">
    <property type="entry name" value="PDDEXK_1"/>
    <property type="match status" value="1"/>
</dbReference>
<keyword evidence="2" id="KW-0489">Methyltransferase</keyword>
<evidence type="ECO:0000313" key="2">
    <source>
        <dbReference type="EMBL" id="CAL2101860.1"/>
    </source>
</evidence>
<evidence type="ECO:0000259" key="1">
    <source>
        <dbReference type="PROSITE" id="PS51192"/>
    </source>
</evidence>
<dbReference type="PANTHER" id="PTHR10887">
    <property type="entry name" value="DNA2/NAM7 HELICASE FAMILY"/>
    <property type="match status" value="1"/>
</dbReference>
<dbReference type="InterPro" id="IPR047187">
    <property type="entry name" value="SF1_C_Upf1"/>
</dbReference>
<dbReference type="InterPro" id="IPR011604">
    <property type="entry name" value="PDDEXK-like_dom_sf"/>
</dbReference>
<dbReference type="Pfam" id="PF13086">
    <property type="entry name" value="AAA_11"/>
    <property type="match status" value="2"/>
</dbReference>
<name>A0ABM9P964_9FLAO</name>
<accession>A0ABM9P964</accession>
<organism evidence="2 3">
    <name type="scientific">Tenacibaculum polynesiense</name>
    <dbReference type="NCBI Taxonomy" id="3137857"/>
    <lineage>
        <taxon>Bacteria</taxon>
        <taxon>Pseudomonadati</taxon>
        <taxon>Bacteroidota</taxon>
        <taxon>Flavobacteriia</taxon>
        <taxon>Flavobacteriales</taxon>
        <taxon>Flavobacteriaceae</taxon>
        <taxon>Tenacibaculum</taxon>
    </lineage>
</organism>
<dbReference type="InterPro" id="IPR014001">
    <property type="entry name" value="Helicase_ATP-bd"/>
</dbReference>
<dbReference type="Proteomes" id="UP001497527">
    <property type="component" value="Unassembled WGS sequence"/>
</dbReference>
<dbReference type="Gene3D" id="3.40.50.150">
    <property type="entry name" value="Vaccinia Virus protein VP39"/>
    <property type="match status" value="1"/>
</dbReference>
<dbReference type="Pfam" id="PF13087">
    <property type="entry name" value="AAA_12"/>
    <property type="match status" value="1"/>
</dbReference>
<dbReference type="SUPFAM" id="SSF52540">
    <property type="entry name" value="P-loop containing nucleoside triphosphate hydrolases"/>
    <property type="match status" value="1"/>
</dbReference>
<reference evidence="2 3" key="1">
    <citation type="submission" date="2024-05" db="EMBL/GenBank/DDBJ databases">
        <authorList>
            <person name="Duchaud E."/>
        </authorList>
    </citation>
    <scope>NUCLEOTIDE SEQUENCE [LARGE SCALE GENOMIC DNA]</scope>
    <source>
        <strain evidence="2">Ena-SAMPLE-TAB-13-05-2024-13:56:06:370-140308</strain>
    </source>
</reference>
<dbReference type="InterPro" id="IPR041677">
    <property type="entry name" value="DNA2/NAM7_AAA_11"/>
</dbReference>
<comment type="caution">
    <text evidence="2">The sequence shown here is derived from an EMBL/GenBank/DDBJ whole genome shotgun (WGS) entry which is preliminary data.</text>
</comment>
<dbReference type="InterPro" id="IPR025714">
    <property type="entry name" value="Methyltranfer_dom"/>
</dbReference>
<dbReference type="InterPro" id="IPR045055">
    <property type="entry name" value="DNA2/NAM7-like"/>
</dbReference>
<protein>
    <submittedName>
        <fullName evidence="2">Methyltransferase family protein</fullName>
    </submittedName>
</protein>
<dbReference type="InterPro" id="IPR029063">
    <property type="entry name" value="SAM-dependent_MTases_sf"/>
</dbReference>
<dbReference type="InterPro" id="IPR027417">
    <property type="entry name" value="P-loop_NTPase"/>
</dbReference>
<dbReference type="GO" id="GO:0032259">
    <property type="term" value="P:methylation"/>
    <property type="evidence" value="ECO:0007669"/>
    <property type="project" value="UniProtKB-KW"/>
</dbReference>